<dbReference type="GO" id="GO:0015666">
    <property type="term" value="F:restriction endodeoxyribonuclease activity"/>
    <property type="evidence" value="ECO:0007669"/>
    <property type="project" value="TreeGrafter"/>
</dbReference>
<evidence type="ECO:0000313" key="4">
    <source>
        <dbReference type="Proteomes" id="UP000676325"/>
    </source>
</evidence>
<protein>
    <submittedName>
        <fullName evidence="3">Restriction endonuclease</fullName>
    </submittedName>
</protein>
<organism evidence="3 4">
    <name type="scientific">Actinospica acidithermotolerans</name>
    <dbReference type="NCBI Taxonomy" id="2828514"/>
    <lineage>
        <taxon>Bacteria</taxon>
        <taxon>Bacillati</taxon>
        <taxon>Actinomycetota</taxon>
        <taxon>Actinomycetes</taxon>
        <taxon>Catenulisporales</taxon>
        <taxon>Actinospicaceae</taxon>
        <taxon>Actinospica</taxon>
    </lineage>
</organism>
<dbReference type="Proteomes" id="UP000676325">
    <property type="component" value="Unassembled WGS sequence"/>
</dbReference>
<feature type="transmembrane region" description="Helical" evidence="1">
    <location>
        <begin position="20"/>
        <end position="38"/>
    </location>
</feature>
<dbReference type="EMBL" id="JAGSOH010000063">
    <property type="protein sequence ID" value="MBR7828693.1"/>
    <property type="molecule type" value="Genomic_DNA"/>
</dbReference>
<keyword evidence="1" id="KW-0472">Membrane</keyword>
<feature type="domain" description="Restriction endonuclease type IV Mrr" evidence="2">
    <location>
        <begin position="64"/>
        <end position="174"/>
    </location>
</feature>
<comment type="caution">
    <text evidence="3">The sequence shown here is derived from an EMBL/GenBank/DDBJ whole genome shotgun (WGS) entry which is preliminary data.</text>
</comment>
<evidence type="ECO:0000259" key="2">
    <source>
        <dbReference type="Pfam" id="PF04471"/>
    </source>
</evidence>
<accession>A0A941EE01</accession>
<dbReference type="PANTHER" id="PTHR30015:SF6">
    <property type="entry name" value="SLL1429 PROTEIN"/>
    <property type="match status" value="1"/>
</dbReference>
<keyword evidence="3" id="KW-0255">Endonuclease</keyword>
<dbReference type="InterPro" id="IPR007560">
    <property type="entry name" value="Restrct_endonuc_IV_Mrr"/>
</dbReference>
<gene>
    <name evidence="3" type="ORF">KDK95_20460</name>
</gene>
<dbReference type="AlphaFoldDB" id="A0A941EE01"/>
<evidence type="ECO:0000313" key="3">
    <source>
        <dbReference type="EMBL" id="MBR7828693.1"/>
    </source>
</evidence>
<proteinExistence type="predicted"/>
<reference evidence="3" key="1">
    <citation type="submission" date="2021-04" db="EMBL/GenBank/DDBJ databases">
        <title>Genome based classification of Actinospica acidithermotolerans sp. nov., an actinobacterium isolated from an Indonesian hot spring.</title>
        <authorList>
            <person name="Kusuma A.B."/>
            <person name="Putra K.E."/>
            <person name="Nafisah S."/>
            <person name="Loh J."/>
            <person name="Nouioui I."/>
            <person name="Goodfellow M."/>
        </authorList>
    </citation>
    <scope>NUCLEOTIDE SEQUENCE</scope>
    <source>
        <strain evidence="3">MGRD01-02</strain>
    </source>
</reference>
<dbReference type="SUPFAM" id="SSF52980">
    <property type="entry name" value="Restriction endonuclease-like"/>
    <property type="match status" value="1"/>
</dbReference>
<dbReference type="RefSeq" id="WP_212519828.1">
    <property type="nucleotide sequence ID" value="NZ_JAGSOH010000063.1"/>
</dbReference>
<dbReference type="InterPro" id="IPR052906">
    <property type="entry name" value="Type_IV_Methyl-Rstrct_Enzyme"/>
</dbReference>
<keyword evidence="1" id="KW-1133">Transmembrane helix</keyword>
<dbReference type="Pfam" id="PF04471">
    <property type="entry name" value="Mrr_cat"/>
    <property type="match status" value="1"/>
</dbReference>
<keyword evidence="3" id="KW-0540">Nuclease</keyword>
<keyword evidence="1" id="KW-0812">Transmembrane</keyword>
<sequence>MLAVAFVSEALRSAVRAVPALAYLSGLAVIGAGCVVAARRARGRISMCSQIRRASGLTLTMLAIDEMAPRAFEEAIRDLMLRDGVSARHVGAAGDKVADVIGTDVEGAVYVAQCKHTTVGGKVGVRVIYEVNGTARPVHGADTALVVTNGTFTRDARGQAKDFAIYLIDREALHLWAGGVHIRTLIKHAASAGRRRQPTSVPRF</sequence>
<keyword evidence="3" id="KW-0378">Hydrolase</keyword>
<dbReference type="GO" id="GO:0003677">
    <property type="term" value="F:DNA binding"/>
    <property type="evidence" value="ECO:0007669"/>
    <property type="project" value="InterPro"/>
</dbReference>
<name>A0A941EE01_9ACTN</name>
<dbReference type="GO" id="GO:0009307">
    <property type="term" value="P:DNA restriction-modification system"/>
    <property type="evidence" value="ECO:0007669"/>
    <property type="project" value="InterPro"/>
</dbReference>
<evidence type="ECO:0000256" key="1">
    <source>
        <dbReference type="SAM" id="Phobius"/>
    </source>
</evidence>
<dbReference type="InterPro" id="IPR011335">
    <property type="entry name" value="Restrct_endonuc-II-like"/>
</dbReference>
<keyword evidence="4" id="KW-1185">Reference proteome</keyword>
<dbReference type="Gene3D" id="3.40.1350.10">
    <property type="match status" value="1"/>
</dbReference>
<dbReference type="InterPro" id="IPR011856">
    <property type="entry name" value="tRNA_endonuc-like_dom_sf"/>
</dbReference>
<dbReference type="PANTHER" id="PTHR30015">
    <property type="entry name" value="MRR RESTRICTION SYSTEM PROTEIN"/>
    <property type="match status" value="1"/>
</dbReference>